<dbReference type="PANTHER" id="PTHR34075">
    <property type="entry name" value="BLR3430 PROTEIN"/>
    <property type="match status" value="1"/>
</dbReference>
<keyword evidence="4" id="KW-1185">Reference proteome</keyword>
<evidence type="ECO:0000259" key="2">
    <source>
        <dbReference type="Pfam" id="PF12172"/>
    </source>
</evidence>
<dbReference type="SUPFAM" id="SSF50249">
    <property type="entry name" value="Nucleic acid-binding proteins"/>
    <property type="match status" value="1"/>
</dbReference>
<dbReference type="InterPro" id="IPR002878">
    <property type="entry name" value="ChsH2_C"/>
</dbReference>
<name>A0AAD1M6W4_9MYCO</name>
<dbReference type="Proteomes" id="UP000466681">
    <property type="component" value="Chromosome"/>
</dbReference>
<dbReference type="Pfam" id="PF01796">
    <property type="entry name" value="OB_ChsH2_C"/>
    <property type="match status" value="1"/>
</dbReference>
<reference evidence="3 4" key="1">
    <citation type="journal article" date="2019" name="Emerg. Microbes Infect.">
        <title>Comprehensive subspecies identification of 175 nontuberculous mycobacteria species based on 7547 genomic profiles.</title>
        <authorList>
            <person name="Matsumoto Y."/>
            <person name="Kinjo T."/>
            <person name="Motooka D."/>
            <person name="Nabeya D."/>
            <person name="Jung N."/>
            <person name="Uechi K."/>
            <person name="Horii T."/>
            <person name="Iida T."/>
            <person name="Fujita J."/>
            <person name="Nakamura S."/>
        </authorList>
    </citation>
    <scope>NUCLEOTIDE SEQUENCE [LARGE SCALE GENOMIC DNA]</scope>
    <source>
        <strain evidence="3 4">JCM 6375</strain>
    </source>
</reference>
<dbReference type="InterPro" id="IPR052513">
    <property type="entry name" value="Thioester_dehydratase-like"/>
</dbReference>
<organism evidence="3 4">
    <name type="scientific">Mycolicibacterium moriokaense</name>
    <dbReference type="NCBI Taxonomy" id="39691"/>
    <lineage>
        <taxon>Bacteria</taxon>
        <taxon>Bacillati</taxon>
        <taxon>Actinomycetota</taxon>
        <taxon>Actinomycetes</taxon>
        <taxon>Mycobacteriales</taxon>
        <taxon>Mycobacteriaceae</taxon>
        <taxon>Mycolicibacterium</taxon>
    </lineage>
</organism>
<proteinExistence type="predicted"/>
<evidence type="ECO:0000313" key="4">
    <source>
        <dbReference type="Proteomes" id="UP000466681"/>
    </source>
</evidence>
<dbReference type="Pfam" id="PF12172">
    <property type="entry name" value="zf-ChsH2"/>
    <property type="match status" value="1"/>
</dbReference>
<dbReference type="EMBL" id="AP022560">
    <property type="protein sequence ID" value="BBX01905.1"/>
    <property type="molecule type" value="Genomic_DNA"/>
</dbReference>
<dbReference type="Gene3D" id="6.10.30.10">
    <property type="match status" value="1"/>
</dbReference>
<evidence type="ECO:0000259" key="1">
    <source>
        <dbReference type="Pfam" id="PF01796"/>
    </source>
</evidence>
<feature type="domain" description="ChsH2 rubredoxin-like zinc ribbon" evidence="2">
    <location>
        <begin position="13"/>
        <end position="46"/>
    </location>
</feature>
<evidence type="ECO:0008006" key="5">
    <source>
        <dbReference type="Google" id="ProtNLM"/>
    </source>
</evidence>
<accession>A0AAD1M6W4</accession>
<gene>
    <name evidence="3" type="ORF">MMOR_28410</name>
</gene>
<protein>
    <recommendedName>
        <fullName evidence="5">DNA-binding protein</fullName>
    </recommendedName>
</protein>
<dbReference type="InterPro" id="IPR012340">
    <property type="entry name" value="NA-bd_OB-fold"/>
</dbReference>
<sequence length="128" mass="14041">MLPPLDDASRPYWTGGAEGRLLIAHCARCQRYFHPPRSACPTCDADPEFVAVSGRGTVFTFTVCHQQFNPSVPTPFVVALIELAEQPGLRLAANVVDCDPESVRSGMPVEVRFVQQDDAWVPVFVPVT</sequence>
<dbReference type="KEGG" id="mmor:MMOR_28410"/>
<dbReference type="PANTHER" id="PTHR34075:SF5">
    <property type="entry name" value="BLR3430 PROTEIN"/>
    <property type="match status" value="1"/>
</dbReference>
<dbReference type="InterPro" id="IPR022002">
    <property type="entry name" value="ChsH2_Znr"/>
</dbReference>
<dbReference type="AlphaFoldDB" id="A0AAD1M6W4"/>
<evidence type="ECO:0000313" key="3">
    <source>
        <dbReference type="EMBL" id="BBX01905.1"/>
    </source>
</evidence>
<feature type="domain" description="ChsH2 C-terminal OB-fold" evidence="1">
    <location>
        <begin position="50"/>
        <end position="114"/>
    </location>
</feature>